<dbReference type="EMBL" id="BARV01022957">
    <property type="protein sequence ID" value="GAI25929.1"/>
    <property type="molecule type" value="Genomic_DNA"/>
</dbReference>
<name>X1P4T2_9ZZZZ</name>
<gene>
    <name evidence="1" type="ORF">S06H3_37749</name>
</gene>
<protein>
    <submittedName>
        <fullName evidence="1">Uncharacterized protein</fullName>
    </submittedName>
</protein>
<organism evidence="1">
    <name type="scientific">marine sediment metagenome</name>
    <dbReference type="NCBI Taxonomy" id="412755"/>
    <lineage>
        <taxon>unclassified sequences</taxon>
        <taxon>metagenomes</taxon>
        <taxon>ecological metagenomes</taxon>
    </lineage>
</organism>
<feature type="non-terminal residue" evidence="1">
    <location>
        <position position="1"/>
    </location>
</feature>
<proteinExistence type="predicted"/>
<comment type="caution">
    <text evidence="1">The sequence shown here is derived from an EMBL/GenBank/DDBJ whole genome shotgun (WGS) entry which is preliminary data.</text>
</comment>
<sequence length="54" mass="6530">IKKVIRGKRHIFCSESCFNLYFYKYPKFDLERMYSTYTVSVSVPDIRELIEEDA</sequence>
<accession>X1P4T2</accession>
<evidence type="ECO:0000313" key="1">
    <source>
        <dbReference type="EMBL" id="GAI25929.1"/>
    </source>
</evidence>
<reference evidence="1" key="1">
    <citation type="journal article" date="2014" name="Front. Microbiol.">
        <title>High frequency of phylogenetically diverse reductive dehalogenase-homologous genes in deep subseafloor sedimentary metagenomes.</title>
        <authorList>
            <person name="Kawai M."/>
            <person name="Futagami T."/>
            <person name="Toyoda A."/>
            <person name="Takaki Y."/>
            <person name="Nishi S."/>
            <person name="Hori S."/>
            <person name="Arai W."/>
            <person name="Tsubouchi T."/>
            <person name="Morono Y."/>
            <person name="Uchiyama I."/>
            <person name="Ito T."/>
            <person name="Fujiyama A."/>
            <person name="Inagaki F."/>
            <person name="Takami H."/>
        </authorList>
    </citation>
    <scope>NUCLEOTIDE SEQUENCE</scope>
    <source>
        <strain evidence="1">Expedition CK06-06</strain>
    </source>
</reference>
<dbReference type="AlphaFoldDB" id="X1P4T2"/>